<dbReference type="AlphaFoldDB" id="A0A844ZQ79"/>
<evidence type="ECO:0000256" key="2">
    <source>
        <dbReference type="ARBA" id="ARBA00022475"/>
    </source>
</evidence>
<dbReference type="PANTHER" id="PTHR35008:SF8">
    <property type="entry name" value="ALCOHOL DEHYDROGENASE CYTOCHROME C SUBUNIT"/>
    <property type="match status" value="1"/>
</dbReference>
<keyword evidence="7 10" id="KW-0408">Iron</keyword>
<dbReference type="Proteomes" id="UP000442714">
    <property type="component" value="Unassembled WGS sequence"/>
</dbReference>
<feature type="binding site" description="covalent" evidence="9">
    <location>
        <position position="67"/>
    </location>
    <ligand>
        <name>heme c</name>
        <dbReference type="ChEBI" id="CHEBI:61717"/>
        <label>1</label>
    </ligand>
</feature>
<feature type="binding site" description="axial binding residue" evidence="10">
    <location>
        <position position="214"/>
    </location>
    <ligand>
        <name>heme c</name>
        <dbReference type="ChEBI" id="CHEBI:61717"/>
        <label>2</label>
    </ligand>
    <ligandPart>
        <name>Fe</name>
        <dbReference type="ChEBI" id="CHEBI:18248"/>
    </ligandPart>
</feature>
<dbReference type="Gene3D" id="1.10.760.10">
    <property type="entry name" value="Cytochrome c-like domain"/>
    <property type="match status" value="2"/>
</dbReference>
<keyword evidence="5" id="KW-0732">Signal</keyword>
<feature type="domain" description="Cytochrome c" evidence="11">
    <location>
        <begin position="50"/>
        <end position="153"/>
    </location>
</feature>
<protein>
    <submittedName>
        <fullName evidence="12">C-type cytochrome</fullName>
    </submittedName>
</protein>
<dbReference type="Pfam" id="PF13442">
    <property type="entry name" value="Cytochrome_CBB3"/>
    <property type="match status" value="1"/>
</dbReference>
<organism evidence="12 13">
    <name type="scientific">Pontixanthobacter aquaemixtae</name>
    <dbReference type="NCBI Taxonomy" id="1958940"/>
    <lineage>
        <taxon>Bacteria</taxon>
        <taxon>Pseudomonadati</taxon>
        <taxon>Pseudomonadota</taxon>
        <taxon>Alphaproteobacteria</taxon>
        <taxon>Sphingomonadales</taxon>
        <taxon>Erythrobacteraceae</taxon>
        <taxon>Pontixanthobacter</taxon>
    </lineage>
</organism>
<comment type="caution">
    <text evidence="12">The sequence shown here is derived from an EMBL/GenBank/DDBJ whole genome shotgun (WGS) entry which is preliminary data.</text>
</comment>
<dbReference type="GO" id="GO:0005886">
    <property type="term" value="C:plasma membrane"/>
    <property type="evidence" value="ECO:0007669"/>
    <property type="project" value="UniProtKB-SubCell"/>
</dbReference>
<keyword evidence="2" id="KW-1003">Cell membrane</keyword>
<keyword evidence="8" id="KW-0472">Membrane</keyword>
<evidence type="ECO:0000256" key="7">
    <source>
        <dbReference type="ARBA" id="ARBA00023004"/>
    </source>
</evidence>
<feature type="binding site" description="covalent" evidence="9">
    <location>
        <position position="339"/>
    </location>
    <ligand>
        <name>heme c</name>
        <dbReference type="ChEBI" id="CHEBI:61717"/>
        <label>3</label>
    </ligand>
</feature>
<evidence type="ECO:0000256" key="8">
    <source>
        <dbReference type="ARBA" id="ARBA00023136"/>
    </source>
</evidence>
<feature type="binding site" description="axial binding residue" evidence="10">
    <location>
        <position position="340"/>
    </location>
    <ligand>
        <name>heme c</name>
        <dbReference type="ChEBI" id="CHEBI:61717"/>
        <label>3</label>
    </ligand>
    <ligandPart>
        <name>Fe</name>
        <dbReference type="ChEBI" id="CHEBI:18248"/>
    </ligandPart>
</feature>
<dbReference type="GO" id="GO:0016614">
    <property type="term" value="F:oxidoreductase activity, acting on CH-OH group of donors"/>
    <property type="evidence" value="ECO:0007669"/>
    <property type="project" value="InterPro"/>
</dbReference>
<sequence length="429" mass="46979">MSKKVRFARPSWRRIGFAALLLAVLAGGVAAYFFCPLPYDRAPALASLDGDPVRGEYIATIGNCAACHTVPGGAPYAGGVKFVTDFGTIYSTNITSDDANGIGGWSFAAFHRALKHGIGDGGEHLYPAFPYTSFSRMTDDDIASLYLYFQTVEPVAEGNRENEMSFPFGYRDLLHFWKRMFHSPRPFTNSPALSSEGNEGAYLVEAVAHCAECHTPRGMLGNANRSRMFQGGTYVDATRRGTYRQWAAVDLTPGAHGLPTWTEQDMDQYLATGINRHAVVHGPMNEVIEATRQLKPADRKAISRYFSELKPSPTRWDLSLPSWGVDDGEVVYTVHCGTCHLPEGDGDPTLGVSLQQNPIIQAEDPSSLINVILYGPDLPPPPFSVDRSQMKPFGRRLSDEDIAALATYLRSNFGNNASSVSASQVVRQR</sequence>
<evidence type="ECO:0000256" key="3">
    <source>
        <dbReference type="ARBA" id="ARBA00022617"/>
    </source>
</evidence>
<feature type="binding site" description="covalent" evidence="9">
    <location>
        <position position="210"/>
    </location>
    <ligand>
        <name>heme c</name>
        <dbReference type="ChEBI" id="CHEBI:61717"/>
        <label>2</label>
    </ligand>
</feature>
<gene>
    <name evidence="12" type="ORF">GRI41_03615</name>
</gene>
<dbReference type="InterPro" id="IPR051459">
    <property type="entry name" value="Cytochrome_c-type_DH"/>
</dbReference>
<comment type="cofactor">
    <cofactor evidence="9">
        <name>heme c</name>
        <dbReference type="ChEBI" id="CHEBI:61717"/>
    </cofactor>
    <text evidence="9">Binds 3 heme c groups covalently per subunit.</text>
</comment>
<proteinExistence type="predicted"/>
<reference evidence="12 13" key="1">
    <citation type="submission" date="2019-12" db="EMBL/GenBank/DDBJ databases">
        <title>Genomic-based taxomic classification of the family Erythrobacteraceae.</title>
        <authorList>
            <person name="Xu L."/>
        </authorList>
    </citation>
    <scope>NUCLEOTIDE SEQUENCE [LARGE SCALE GENOMIC DNA]</scope>
    <source>
        <strain evidence="12 13">KCTC 52763</strain>
    </source>
</reference>
<dbReference type="InterPro" id="IPR014353">
    <property type="entry name" value="Membr-bd_ADH_cyt_c"/>
</dbReference>
<keyword evidence="3 9" id="KW-0349">Heme</keyword>
<evidence type="ECO:0000256" key="10">
    <source>
        <dbReference type="PIRSR" id="PIRSR000018-51"/>
    </source>
</evidence>
<evidence type="ECO:0000313" key="13">
    <source>
        <dbReference type="Proteomes" id="UP000442714"/>
    </source>
</evidence>
<dbReference type="GO" id="GO:0009055">
    <property type="term" value="F:electron transfer activity"/>
    <property type="evidence" value="ECO:0007669"/>
    <property type="project" value="InterPro"/>
</dbReference>
<dbReference type="RefSeq" id="WP_160603408.1">
    <property type="nucleotide sequence ID" value="NZ_WTYX01000001.1"/>
</dbReference>
<name>A0A844ZQ79_9SPHN</name>
<evidence type="ECO:0000256" key="1">
    <source>
        <dbReference type="ARBA" id="ARBA00004236"/>
    </source>
</evidence>
<dbReference type="EMBL" id="WTYX01000001">
    <property type="protein sequence ID" value="MXO89898.1"/>
    <property type="molecule type" value="Genomic_DNA"/>
</dbReference>
<feature type="domain" description="Cytochrome c" evidence="11">
    <location>
        <begin position="323"/>
        <end position="413"/>
    </location>
</feature>
<feature type="binding site" description="axial binding residue" evidence="10">
    <location>
        <position position="68"/>
    </location>
    <ligand>
        <name>heme c</name>
        <dbReference type="ChEBI" id="CHEBI:61717"/>
        <label>1</label>
    </ligand>
    <ligandPart>
        <name>Fe</name>
        <dbReference type="ChEBI" id="CHEBI:18248"/>
    </ligandPart>
</feature>
<keyword evidence="13" id="KW-1185">Reference proteome</keyword>
<dbReference type="PROSITE" id="PS51007">
    <property type="entry name" value="CYTC"/>
    <property type="match status" value="3"/>
</dbReference>
<dbReference type="OrthoDB" id="5514238at2"/>
<dbReference type="Pfam" id="PF00034">
    <property type="entry name" value="Cytochrom_C"/>
    <property type="match status" value="1"/>
</dbReference>
<evidence type="ECO:0000313" key="12">
    <source>
        <dbReference type="EMBL" id="MXO89898.1"/>
    </source>
</evidence>
<dbReference type="SUPFAM" id="SSF46626">
    <property type="entry name" value="Cytochrome c"/>
    <property type="match status" value="3"/>
</dbReference>
<dbReference type="PANTHER" id="PTHR35008">
    <property type="entry name" value="BLL4482 PROTEIN-RELATED"/>
    <property type="match status" value="1"/>
</dbReference>
<feature type="binding site" description="covalent" evidence="9">
    <location>
        <position position="336"/>
    </location>
    <ligand>
        <name>heme c</name>
        <dbReference type="ChEBI" id="CHEBI:61717"/>
        <label>3</label>
    </ligand>
</feature>
<dbReference type="GO" id="GO:0005506">
    <property type="term" value="F:iron ion binding"/>
    <property type="evidence" value="ECO:0007669"/>
    <property type="project" value="InterPro"/>
</dbReference>
<dbReference type="InterPro" id="IPR036909">
    <property type="entry name" value="Cyt_c-like_dom_sf"/>
</dbReference>
<accession>A0A844ZQ79</accession>
<dbReference type="PIRSF" id="PIRSF000018">
    <property type="entry name" value="Mb_ADH_cyt_c"/>
    <property type="match status" value="1"/>
</dbReference>
<feature type="binding site" description="covalent" evidence="9">
    <location>
        <position position="64"/>
    </location>
    <ligand>
        <name>heme c</name>
        <dbReference type="ChEBI" id="CHEBI:61717"/>
        <label>1</label>
    </ligand>
</feature>
<comment type="subcellular location">
    <subcellularLocation>
        <location evidence="1">Cell membrane</location>
    </subcellularLocation>
</comment>
<dbReference type="GO" id="GO:0020037">
    <property type="term" value="F:heme binding"/>
    <property type="evidence" value="ECO:0007669"/>
    <property type="project" value="InterPro"/>
</dbReference>
<evidence type="ECO:0000259" key="11">
    <source>
        <dbReference type="PROSITE" id="PS51007"/>
    </source>
</evidence>
<evidence type="ECO:0000256" key="9">
    <source>
        <dbReference type="PIRSR" id="PIRSR000018-50"/>
    </source>
</evidence>
<dbReference type="InterPro" id="IPR009056">
    <property type="entry name" value="Cyt_c-like_dom"/>
</dbReference>
<keyword evidence="6" id="KW-0677">Repeat</keyword>
<feature type="binding site" description="covalent" evidence="9">
    <location>
        <position position="213"/>
    </location>
    <ligand>
        <name>heme c</name>
        <dbReference type="ChEBI" id="CHEBI:61717"/>
        <label>2</label>
    </ligand>
</feature>
<feature type="domain" description="Cytochrome c" evidence="11">
    <location>
        <begin position="195"/>
        <end position="310"/>
    </location>
</feature>
<evidence type="ECO:0000256" key="6">
    <source>
        <dbReference type="ARBA" id="ARBA00022737"/>
    </source>
</evidence>
<evidence type="ECO:0000256" key="4">
    <source>
        <dbReference type="ARBA" id="ARBA00022723"/>
    </source>
</evidence>
<keyword evidence="4 10" id="KW-0479">Metal-binding</keyword>
<evidence type="ECO:0000256" key="5">
    <source>
        <dbReference type="ARBA" id="ARBA00022729"/>
    </source>
</evidence>